<evidence type="ECO:0000256" key="6">
    <source>
        <dbReference type="ARBA" id="ARBA00039017"/>
    </source>
</evidence>
<dbReference type="PANTHER" id="PTHR11080">
    <property type="entry name" value="PYRAZINAMIDASE/NICOTINAMIDASE"/>
    <property type="match status" value="1"/>
</dbReference>
<keyword evidence="2" id="KW-0662">Pyridine nucleotide biosynthesis</keyword>
<dbReference type="InterPro" id="IPR036380">
    <property type="entry name" value="Isochorismatase-like_sf"/>
</dbReference>
<evidence type="ECO:0000313" key="9">
    <source>
        <dbReference type="EMBL" id="GAA1670332.1"/>
    </source>
</evidence>
<evidence type="ECO:0000259" key="8">
    <source>
        <dbReference type="Pfam" id="PF00857"/>
    </source>
</evidence>
<keyword evidence="4" id="KW-0378">Hydrolase</keyword>
<organism evidence="9 10">
    <name type="scientific">Fodinicola feengrottensis</name>
    <dbReference type="NCBI Taxonomy" id="435914"/>
    <lineage>
        <taxon>Bacteria</taxon>
        <taxon>Bacillati</taxon>
        <taxon>Actinomycetota</taxon>
        <taxon>Actinomycetes</taxon>
        <taxon>Mycobacteriales</taxon>
        <taxon>Fodinicola</taxon>
    </lineage>
</organism>
<dbReference type="Gene3D" id="3.40.50.850">
    <property type="entry name" value="Isochorismatase-like"/>
    <property type="match status" value="1"/>
</dbReference>
<evidence type="ECO:0000256" key="5">
    <source>
        <dbReference type="ARBA" id="ARBA00037900"/>
    </source>
</evidence>
<dbReference type="Pfam" id="PF00857">
    <property type="entry name" value="Isochorismatase"/>
    <property type="match status" value="1"/>
</dbReference>
<keyword evidence="3" id="KW-0479">Metal-binding</keyword>
<evidence type="ECO:0000313" key="10">
    <source>
        <dbReference type="Proteomes" id="UP001500618"/>
    </source>
</evidence>
<accession>A0ABN2GFJ1</accession>
<dbReference type="InterPro" id="IPR052347">
    <property type="entry name" value="Isochorismatase_Nicotinamidase"/>
</dbReference>
<name>A0ABN2GFJ1_9ACTN</name>
<reference evidence="9 10" key="1">
    <citation type="journal article" date="2019" name="Int. J. Syst. Evol. Microbiol.">
        <title>The Global Catalogue of Microorganisms (GCM) 10K type strain sequencing project: providing services to taxonomists for standard genome sequencing and annotation.</title>
        <authorList>
            <consortium name="The Broad Institute Genomics Platform"/>
            <consortium name="The Broad Institute Genome Sequencing Center for Infectious Disease"/>
            <person name="Wu L."/>
            <person name="Ma J."/>
        </authorList>
    </citation>
    <scope>NUCLEOTIDE SEQUENCE [LARGE SCALE GENOMIC DNA]</scope>
    <source>
        <strain evidence="9 10">JCM 14718</strain>
    </source>
</reference>
<dbReference type="PANTHER" id="PTHR11080:SF2">
    <property type="entry name" value="LD05707P"/>
    <property type="match status" value="1"/>
</dbReference>
<gene>
    <name evidence="9" type="primary">pncA</name>
    <name evidence="9" type="ORF">GCM10009765_19660</name>
</gene>
<keyword evidence="10" id="KW-1185">Reference proteome</keyword>
<dbReference type="RefSeq" id="WP_344309144.1">
    <property type="nucleotide sequence ID" value="NZ_BAAANY010000008.1"/>
</dbReference>
<evidence type="ECO:0000256" key="3">
    <source>
        <dbReference type="ARBA" id="ARBA00022723"/>
    </source>
</evidence>
<protein>
    <recommendedName>
        <fullName evidence="6">nicotinamidase</fullName>
        <ecNumber evidence="6">3.5.1.19</ecNumber>
    </recommendedName>
    <alternativeName>
        <fullName evidence="7">Nicotinamide deamidase</fullName>
    </alternativeName>
</protein>
<dbReference type="EC" id="3.5.1.19" evidence="6"/>
<sequence>MTQPYGPEVALIVVDVQNDFADPTGGLYVVGGEQVVQVVNAEIATARAAGAPVFYTQDWHPPVTPHFAKDGGVWPVHCVAGTWGADLRPDLTVSGPIVRKGVNGEDGYSGFSVRDPSSGDVRATELGNLLKDASVRHVVVTGLAGDVCVKATALDAQELGFSVTVPLAATRFVNLQEGDDERAIAQLRAAGVDVTA</sequence>
<comment type="pathway">
    <text evidence="5">Cofactor biosynthesis; nicotinate biosynthesis; nicotinate from nicotinamide: step 1/1.</text>
</comment>
<dbReference type="SUPFAM" id="SSF52499">
    <property type="entry name" value="Isochorismatase-like hydrolases"/>
    <property type="match status" value="1"/>
</dbReference>
<proteinExistence type="inferred from homology"/>
<dbReference type="EMBL" id="BAAANY010000008">
    <property type="protein sequence ID" value="GAA1670332.1"/>
    <property type="molecule type" value="Genomic_DNA"/>
</dbReference>
<evidence type="ECO:0000256" key="2">
    <source>
        <dbReference type="ARBA" id="ARBA00022642"/>
    </source>
</evidence>
<evidence type="ECO:0000256" key="4">
    <source>
        <dbReference type="ARBA" id="ARBA00022801"/>
    </source>
</evidence>
<evidence type="ECO:0000256" key="1">
    <source>
        <dbReference type="ARBA" id="ARBA00006336"/>
    </source>
</evidence>
<feature type="domain" description="Isochorismatase-like" evidence="8">
    <location>
        <begin position="10"/>
        <end position="195"/>
    </location>
</feature>
<dbReference type="Proteomes" id="UP001500618">
    <property type="component" value="Unassembled WGS sequence"/>
</dbReference>
<evidence type="ECO:0000256" key="7">
    <source>
        <dbReference type="ARBA" id="ARBA00043224"/>
    </source>
</evidence>
<comment type="caution">
    <text evidence="9">The sequence shown here is derived from an EMBL/GenBank/DDBJ whole genome shotgun (WGS) entry which is preliminary data.</text>
</comment>
<comment type="similarity">
    <text evidence="1">Belongs to the isochorismatase family.</text>
</comment>
<dbReference type="InterPro" id="IPR000868">
    <property type="entry name" value="Isochorismatase-like_dom"/>
</dbReference>